<dbReference type="InterPro" id="IPR001810">
    <property type="entry name" value="F-box_dom"/>
</dbReference>
<feature type="domain" description="F-box associated beta-propeller type 1" evidence="2">
    <location>
        <begin position="114"/>
        <end position="395"/>
    </location>
</feature>
<keyword evidence="4" id="KW-1185">Reference proteome</keyword>
<name>A0ABD0ZMS8_CARAN</name>
<accession>A0ABD0ZMS8</accession>
<dbReference type="NCBIfam" id="TIGR01640">
    <property type="entry name" value="F_box_assoc_1"/>
    <property type="match status" value="1"/>
</dbReference>
<protein>
    <submittedName>
        <fullName evidence="3">F-box/LRR-repeat/kelch-repeat protein</fullName>
    </submittedName>
</protein>
<evidence type="ECO:0000259" key="2">
    <source>
        <dbReference type="Pfam" id="PF07734"/>
    </source>
</evidence>
<dbReference type="AlphaFoldDB" id="A0ABD0ZMS8"/>
<dbReference type="InterPro" id="IPR006527">
    <property type="entry name" value="F-box-assoc_dom_typ1"/>
</dbReference>
<dbReference type="Pfam" id="PF00646">
    <property type="entry name" value="F-box"/>
    <property type="match status" value="1"/>
</dbReference>
<dbReference type="Proteomes" id="UP001558713">
    <property type="component" value="Unassembled WGS sequence"/>
</dbReference>
<evidence type="ECO:0000259" key="1">
    <source>
        <dbReference type="Pfam" id="PF00646"/>
    </source>
</evidence>
<organism evidence="3 4">
    <name type="scientific">Cardamine amara subsp. amara</name>
    <dbReference type="NCBI Taxonomy" id="228776"/>
    <lineage>
        <taxon>Eukaryota</taxon>
        <taxon>Viridiplantae</taxon>
        <taxon>Streptophyta</taxon>
        <taxon>Embryophyta</taxon>
        <taxon>Tracheophyta</taxon>
        <taxon>Spermatophyta</taxon>
        <taxon>Magnoliopsida</taxon>
        <taxon>eudicotyledons</taxon>
        <taxon>Gunneridae</taxon>
        <taxon>Pentapetalae</taxon>
        <taxon>rosids</taxon>
        <taxon>malvids</taxon>
        <taxon>Brassicales</taxon>
        <taxon>Brassicaceae</taxon>
        <taxon>Cardamineae</taxon>
        <taxon>Cardamine</taxon>
    </lineage>
</organism>
<comment type="caution">
    <text evidence="3">The sequence shown here is derived from an EMBL/GenBank/DDBJ whole genome shotgun (WGS) entry which is preliminary data.</text>
</comment>
<gene>
    <name evidence="3" type="ORF">V5N11_000228</name>
</gene>
<dbReference type="EMBL" id="JBANAX010000719">
    <property type="protein sequence ID" value="KAL1195758.1"/>
    <property type="molecule type" value="Genomic_DNA"/>
</dbReference>
<sequence>MSTMQSQACLKKQGSLKMESLHHYVVERIMERLPAKSLARFKVVAKAWKSTIESRYFQEKQLRNRQLSGDPDVLMVSIKPHDDDDDSNLESLRTLVLGSSSSVKIPTLWEGISYSVCHSTCDGIVCLYHHFEPGLVINPTTRWYRPLPLCHFQQLIHDLGESYDPADHSCFNLGFGKDKFTGTYKPVWLYNTGMIGFDQNTTCEVFDLSTDTWRYVTPAAYRIVAITDPVFVHGSLHWFTQCEETKVLSFDLHTEVFQVVAKAPFAANPEHLNIVMCNLDNRLCVSEMKWPCQKIWSFHSSNKTWDTIYTLDLDFAYFWHNIPTGGTRRRAILPLALLDAETKKKKKKKKKLLFFDRLVSRGLFTHELGTLSYEAAFSATSIGYPVCYFPSLFSI</sequence>
<dbReference type="SUPFAM" id="SSF81383">
    <property type="entry name" value="F-box domain"/>
    <property type="match status" value="1"/>
</dbReference>
<proteinExistence type="predicted"/>
<dbReference type="Pfam" id="PF07734">
    <property type="entry name" value="FBA_1"/>
    <property type="match status" value="1"/>
</dbReference>
<dbReference type="InterPro" id="IPR017451">
    <property type="entry name" value="F-box-assoc_interact_dom"/>
</dbReference>
<evidence type="ECO:0000313" key="3">
    <source>
        <dbReference type="EMBL" id="KAL1195758.1"/>
    </source>
</evidence>
<dbReference type="InterPro" id="IPR015915">
    <property type="entry name" value="Kelch-typ_b-propeller"/>
</dbReference>
<evidence type="ECO:0000313" key="4">
    <source>
        <dbReference type="Proteomes" id="UP001558713"/>
    </source>
</evidence>
<dbReference type="PANTHER" id="PTHR31672">
    <property type="entry name" value="BNACNNG10540D PROTEIN"/>
    <property type="match status" value="1"/>
</dbReference>
<feature type="domain" description="F-box" evidence="1">
    <location>
        <begin position="21"/>
        <end position="57"/>
    </location>
</feature>
<dbReference type="InterPro" id="IPR036047">
    <property type="entry name" value="F-box-like_dom_sf"/>
</dbReference>
<reference evidence="3 4" key="1">
    <citation type="submission" date="2024-04" db="EMBL/GenBank/DDBJ databases">
        <title>Genome assembly C_amara_ONT_v2.</title>
        <authorList>
            <person name="Yant L."/>
            <person name="Moore C."/>
            <person name="Slenker M."/>
        </authorList>
    </citation>
    <scope>NUCLEOTIDE SEQUENCE [LARGE SCALE GENOMIC DNA]</scope>
    <source>
        <tissue evidence="3">Leaf</tissue>
    </source>
</reference>
<dbReference type="InterPro" id="IPR050796">
    <property type="entry name" value="SCF_F-box_component"/>
</dbReference>
<dbReference type="SUPFAM" id="SSF117281">
    <property type="entry name" value="Kelch motif"/>
    <property type="match status" value="1"/>
</dbReference>
<dbReference type="PANTHER" id="PTHR31672:SF13">
    <property type="entry name" value="F-BOX PROTEIN CPR30-LIKE"/>
    <property type="match status" value="1"/>
</dbReference>